<comment type="caution">
    <text evidence="2">The sequence shown here is derived from an EMBL/GenBank/DDBJ whole genome shotgun (WGS) entry which is preliminary data.</text>
</comment>
<protein>
    <submittedName>
        <fullName evidence="2">Uncharacterized protein</fullName>
    </submittedName>
</protein>
<reference evidence="2 3" key="1">
    <citation type="journal article" date="2019" name="Int. J. Syst. Evol. Microbiol.">
        <title>The Global Catalogue of Microorganisms (GCM) 10K type strain sequencing project: providing services to taxonomists for standard genome sequencing and annotation.</title>
        <authorList>
            <consortium name="The Broad Institute Genomics Platform"/>
            <consortium name="The Broad Institute Genome Sequencing Center for Infectious Disease"/>
            <person name="Wu L."/>
            <person name="Ma J."/>
        </authorList>
    </citation>
    <scope>NUCLEOTIDE SEQUENCE [LARGE SCALE GENOMIC DNA]</scope>
    <source>
        <strain evidence="2 3">JCM 15089</strain>
    </source>
</reference>
<evidence type="ECO:0000256" key="1">
    <source>
        <dbReference type="SAM" id="MobiDB-lite"/>
    </source>
</evidence>
<dbReference type="Proteomes" id="UP001499951">
    <property type="component" value="Unassembled WGS sequence"/>
</dbReference>
<evidence type="ECO:0000313" key="2">
    <source>
        <dbReference type="EMBL" id="GAA0556831.1"/>
    </source>
</evidence>
<evidence type="ECO:0000313" key="3">
    <source>
        <dbReference type="Proteomes" id="UP001499951"/>
    </source>
</evidence>
<proteinExistence type="predicted"/>
<dbReference type="EMBL" id="BAAADD010000001">
    <property type="protein sequence ID" value="GAA0556831.1"/>
    <property type="molecule type" value="Genomic_DNA"/>
</dbReference>
<dbReference type="RefSeq" id="WP_166930488.1">
    <property type="nucleotide sequence ID" value="NZ_BAAADD010000001.1"/>
</dbReference>
<keyword evidence="3" id="KW-1185">Reference proteome</keyword>
<feature type="region of interest" description="Disordered" evidence="1">
    <location>
        <begin position="38"/>
        <end position="71"/>
    </location>
</feature>
<accession>A0ABN1E0W3</accession>
<sequence>MATAFRDRIPAFLLVALLHVAAAIAFLNALIVEREPQKPKAEEHETQITLAPAPPPLRLEPRKRRMPAAGGSNTITAPYFNPYTYNGPSSGAGTGNGIALALSACDPGHYDLASREVRAICDRIGLAMRNDPGRFGVASDVSDPQHWHRELARRESPYLAPCMSPNGLDVLYTLSCLYENVFIGYKPEHRRRYSE</sequence>
<name>A0ABN1E0W3_9PROT</name>
<gene>
    <name evidence="2" type="ORF">GCM10008942_01640</name>
</gene>
<organism evidence="2 3">
    <name type="scientific">Rhizomicrobium electricum</name>
    <dbReference type="NCBI Taxonomy" id="480070"/>
    <lineage>
        <taxon>Bacteria</taxon>
        <taxon>Pseudomonadati</taxon>
        <taxon>Pseudomonadota</taxon>
        <taxon>Alphaproteobacteria</taxon>
        <taxon>Micropepsales</taxon>
        <taxon>Micropepsaceae</taxon>
        <taxon>Rhizomicrobium</taxon>
    </lineage>
</organism>